<dbReference type="EMBL" id="GL377585">
    <property type="protein sequence ID" value="EFJ26140.1"/>
    <property type="molecule type" value="Genomic_DNA"/>
</dbReference>
<evidence type="ECO:0000313" key="9">
    <source>
        <dbReference type="EMBL" id="EFJ26140.1"/>
    </source>
</evidence>
<feature type="region of interest" description="Disordered" evidence="8">
    <location>
        <begin position="505"/>
        <end position="535"/>
    </location>
</feature>
<dbReference type="STRING" id="88036.D8RNU1"/>
<proteinExistence type="predicted"/>
<dbReference type="AlphaFoldDB" id="D8RNU1"/>
<sequence>MPGVSRFSENGLALPARPSSSQKKKRRARHQQQQASYVRKSVTMSRKKKRQGSVEDAMRAYRAQLRPLLDAIRFVESSNRVDCPDGDGGASIGPLQISEHYHVDAWKNKRASWLRCRDLEHAENTVVAYWMRYCSEALTQHDWEILAKIHNGGPQGPQREKTTYYWSKVCRYLEENHKHVSPFPSPARPECLKVLAAERRLPIVNKHARLQVRRLPFMDISSTALNLCSSHHEPGRLIDDLSIQRLGLEYSFLSSESAVELDSENQPLKQSSSDDEKGFATPSAKKKEGGVDRLQDLHEEAVECRSSSVRNLDILYSSELSEQKEEEILTELARLLPLDLSECVDRRNDESFEFPPVPEQADYATPVMNPDSRAMQVAAENVPGTGAETAISTPKRKTSASLDFDATFTLLEQLERPESSLSSGAEKKLMSELADLLDLPQAATPPRQTEQEEDELAKHTAKLSLADFLLEIPDPSASIEYVKALFSCENILLEKLCDKVGGLEESLDSSEPMPVPPPAASIRTEESRTGNSSFGGACTCHSSDNRLTSSLKRLCAVWEEQDVDLLTRSLRFKMLTASSSSSELSTKEAPCIAWEIHALQNIDKSAKSRRAAKELIQQQRDKIYINIGAYASRSERHQLYSAWGVRRLSTGRLKKIVYDLMWRDTKSEPAIVSKKKNEPSAKLLVPDHNSIPSSDVRDRRWAEVEKWSPAALEKDLIEGYGVGNVTKDTLQDPITLDKVRDRMIERGVLPEDYLDGFEFEVPFTDISSTDVFPHHEPETRHSTFKAGIISRSLRNDEKGFAMPSGKKKDGRVGKLHSARKRTVHTLATSRFFE</sequence>
<reference evidence="9 10" key="1">
    <citation type="journal article" date="2011" name="Science">
        <title>The Selaginella genome identifies genetic changes associated with the evolution of vascular plants.</title>
        <authorList>
            <person name="Banks J.A."/>
            <person name="Nishiyama T."/>
            <person name="Hasebe M."/>
            <person name="Bowman J.L."/>
            <person name="Gribskov M."/>
            <person name="dePamphilis C."/>
            <person name="Albert V.A."/>
            <person name="Aono N."/>
            <person name="Aoyama T."/>
            <person name="Ambrose B.A."/>
            <person name="Ashton N.W."/>
            <person name="Axtell M.J."/>
            <person name="Barker E."/>
            <person name="Barker M.S."/>
            <person name="Bennetzen J.L."/>
            <person name="Bonawitz N.D."/>
            <person name="Chapple C."/>
            <person name="Cheng C."/>
            <person name="Correa L.G."/>
            <person name="Dacre M."/>
            <person name="DeBarry J."/>
            <person name="Dreyer I."/>
            <person name="Elias M."/>
            <person name="Engstrom E.M."/>
            <person name="Estelle M."/>
            <person name="Feng L."/>
            <person name="Finet C."/>
            <person name="Floyd S.K."/>
            <person name="Frommer W.B."/>
            <person name="Fujita T."/>
            <person name="Gramzow L."/>
            <person name="Gutensohn M."/>
            <person name="Harholt J."/>
            <person name="Hattori M."/>
            <person name="Heyl A."/>
            <person name="Hirai T."/>
            <person name="Hiwatashi Y."/>
            <person name="Ishikawa M."/>
            <person name="Iwata M."/>
            <person name="Karol K.G."/>
            <person name="Koehler B."/>
            <person name="Kolukisaoglu U."/>
            <person name="Kubo M."/>
            <person name="Kurata T."/>
            <person name="Lalonde S."/>
            <person name="Li K."/>
            <person name="Li Y."/>
            <person name="Litt A."/>
            <person name="Lyons E."/>
            <person name="Manning G."/>
            <person name="Maruyama T."/>
            <person name="Michael T.P."/>
            <person name="Mikami K."/>
            <person name="Miyazaki S."/>
            <person name="Morinaga S."/>
            <person name="Murata T."/>
            <person name="Mueller-Roeber B."/>
            <person name="Nelson D.R."/>
            <person name="Obara M."/>
            <person name="Oguri Y."/>
            <person name="Olmstead R.G."/>
            <person name="Onodera N."/>
            <person name="Petersen B.L."/>
            <person name="Pils B."/>
            <person name="Prigge M."/>
            <person name="Rensing S.A."/>
            <person name="Riano-Pachon D.M."/>
            <person name="Roberts A.W."/>
            <person name="Sato Y."/>
            <person name="Scheller H.V."/>
            <person name="Schulz B."/>
            <person name="Schulz C."/>
            <person name="Shakirov E.V."/>
            <person name="Shibagaki N."/>
            <person name="Shinohara N."/>
            <person name="Shippen D.E."/>
            <person name="Soerensen I."/>
            <person name="Sotooka R."/>
            <person name="Sugimoto N."/>
            <person name="Sugita M."/>
            <person name="Sumikawa N."/>
            <person name="Tanurdzic M."/>
            <person name="Theissen G."/>
            <person name="Ulvskov P."/>
            <person name="Wakazuki S."/>
            <person name="Weng J.K."/>
            <person name="Willats W.W."/>
            <person name="Wipf D."/>
            <person name="Wolf P.G."/>
            <person name="Yang L."/>
            <person name="Zimmer A.D."/>
            <person name="Zhu Q."/>
            <person name="Mitros T."/>
            <person name="Hellsten U."/>
            <person name="Loque D."/>
            <person name="Otillar R."/>
            <person name="Salamov A."/>
            <person name="Schmutz J."/>
            <person name="Shapiro H."/>
            <person name="Lindquist E."/>
            <person name="Lucas S."/>
            <person name="Rokhsar D."/>
            <person name="Grigoriev I.V."/>
        </authorList>
    </citation>
    <scope>NUCLEOTIDE SEQUENCE [LARGE SCALE GENOMIC DNA]</scope>
</reference>
<evidence type="ECO:0000256" key="1">
    <source>
        <dbReference type="ARBA" id="ARBA00000632"/>
    </source>
</evidence>
<dbReference type="PANTHER" id="PTHR11195:SF13">
    <property type="entry name" value="INVERTEBRATE-TYPE LYSOZYME 2-RELATED"/>
    <property type="match status" value="1"/>
</dbReference>
<dbReference type="PANTHER" id="PTHR11195">
    <property type="entry name" value="DESTABILASE-RELATED"/>
    <property type="match status" value="1"/>
</dbReference>
<name>D8RNU1_SELML</name>
<evidence type="ECO:0000256" key="5">
    <source>
        <dbReference type="ARBA" id="ARBA00022801"/>
    </source>
</evidence>
<dbReference type="GO" id="GO:0003796">
    <property type="term" value="F:lysozyme activity"/>
    <property type="evidence" value="ECO:0000318"/>
    <property type="project" value="GO_Central"/>
</dbReference>
<dbReference type="GO" id="GO:0031640">
    <property type="term" value="P:killing of cells of another organism"/>
    <property type="evidence" value="ECO:0007669"/>
    <property type="project" value="UniProtKB-KW"/>
</dbReference>
<evidence type="ECO:0000256" key="6">
    <source>
        <dbReference type="ARBA" id="ARBA00023157"/>
    </source>
</evidence>
<evidence type="ECO:0000256" key="8">
    <source>
        <dbReference type="SAM" id="MobiDB-lite"/>
    </source>
</evidence>
<dbReference type="Gramene" id="EFJ26140">
    <property type="protein sequence ID" value="EFJ26140"/>
    <property type="gene ID" value="SELMODRAFT_441927"/>
</dbReference>
<feature type="region of interest" description="Disordered" evidence="8">
    <location>
        <begin position="262"/>
        <end position="291"/>
    </location>
</feature>
<keyword evidence="10" id="KW-1185">Reference proteome</keyword>
<dbReference type="Proteomes" id="UP000001514">
    <property type="component" value="Unassembled WGS sequence"/>
</dbReference>
<feature type="region of interest" description="Disordered" evidence="8">
    <location>
        <begin position="1"/>
        <end position="56"/>
    </location>
</feature>
<dbReference type="EC" id="3.2.1.17" evidence="2"/>
<keyword evidence="4" id="KW-0081">Bacteriolytic enzyme</keyword>
<accession>D8RNU1</accession>
<protein>
    <recommendedName>
        <fullName evidence="2">lysozyme</fullName>
        <ecNumber evidence="2">3.2.1.17</ecNumber>
    </recommendedName>
</protein>
<evidence type="ECO:0000313" key="10">
    <source>
        <dbReference type="Proteomes" id="UP000001514"/>
    </source>
</evidence>
<gene>
    <name evidence="9" type="ORF">SELMODRAFT_441927</name>
</gene>
<dbReference type="KEGG" id="smo:SELMODRAFT_441927"/>
<keyword evidence="6" id="KW-1015">Disulfide bond</keyword>
<dbReference type="HOGENOM" id="CLU_017681_0_0_1"/>
<evidence type="ECO:0000256" key="2">
    <source>
        <dbReference type="ARBA" id="ARBA00012732"/>
    </source>
</evidence>
<evidence type="ECO:0000256" key="4">
    <source>
        <dbReference type="ARBA" id="ARBA00022638"/>
    </source>
</evidence>
<organism evidence="10">
    <name type="scientific">Selaginella moellendorffii</name>
    <name type="common">Spikemoss</name>
    <dbReference type="NCBI Taxonomy" id="88036"/>
    <lineage>
        <taxon>Eukaryota</taxon>
        <taxon>Viridiplantae</taxon>
        <taxon>Streptophyta</taxon>
        <taxon>Embryophyta</taxon>
        <taxon>Tracheophyta</taxon>
        <taxon>Lycopodiopsida</taxon>
        <taxon>Selaginellales</taxon>
        <taxon>Selaginellaceae</taxon>
        <taxon>Selaginella</taxon>
    </lineage>
</organism>
<evidence type="ECO:0000256" key="3">
    <source>
        <dbReference type="ARBA" id="ARBA00022529"/>
    </source>
</evidence>
<dbReference type="Gene3D" id="1.10.530.10">
    <property type="match status" value="1"/>
</dbReference>
<dbReference type="PROSITE" id="PS51909">
    <property type="entry name" value="LYSOZYME_I"/>
    <property type="match status" value="1"/>
</dbReference>
<keyword evidence="5" id="KW-0378">Hydrolase</keyword>
<comment type="catalytic activity">
    <reaction evidence="1">
        <text>Hydrolysis of (1-&gt;4)-beta-linkages between N-acetylmuramic acid and N-acetyl-D-glucosamine residues in a peptidoglycan and between N-acetyl-D-glucosamine residues in chitodextrins.</text>
        <dbReference type="EC" id="3.2.1.17"/>
    </reaction>
</comment>
<evidence type="ECO:0000256" key="7">
    <source>
        <dbReference type="ARBA" id="ARBA00023295"/>
    </source>
</evidence>
<keyword evidence="3" id="KW-0929">Antimicrobial</keyword>
<dbReference type="GO" id="GO:0042742">
    <property type="term" value="P:defense response to bacterium"/>
    <property type="evidence" value="ECO:0007669"/>
    <property type="project" value="UniProtKB-KW"/>
</dbReference>
<dbReference type="InParanoid" id="D8RNU1"/>
<feature type="region of interest" description="Disordered" evidence="8">
    <location>
        <begin position="438"/>
        <end position="457"/>
    </location>
</feature>
<keyword evidence="7" id="KW-0326">Glycosidase</keyword>
<dbReference type="eggNOG" id="ENOG502R8GT">
    <property type="taxonomic scope" value="Eukaryota"/>
</dbReference>
<dbReference type="InterPro" id="IPR008597">
    <property type="entry name" value="Invert_lysozyme"/>
</dbReference>